<dbReference type="InterPro" id="IPR050099">
    <property type="entry name" value="SIS_GmhA/DiaA_subfam"/>
</dbReference>
<dbReference type="PANTHER" id="PTHR30390:SF7">
    <property type="entry name" value="PHOSPHOHEPTOSE ISOMERASE"/>
    <property type="match status" value="1"/>
</dbReference>
<dbReference type="InterPro" id="IPR035472">
    <property type="entry name" value="RpiR-like_SIS"/>
</dbReference>
<dbReference type="InterPro" id="IPR001347">
    <property type="entry name" value="SIS_dom"/>
</dbReference>
<dbReference type="GO" id="GO:0097367">
    <property type="term" value="F:carbohydrate derivative binding"/>
    <property type="evidence" value="ECO:0007669"/>
    <property type="project" value="InterPro"/>
</dbReference>
<reference evidence="2 3" key="1">
    <citation type="journal article" date="2004" name="Extremophiles">
        <title>Halobacillus locisalis sp. nov., a halophilic bacterium isolated from a marine solar saltern of the Yellow Sea in Korea.</title>
        <authorList>
            <person name="Yoon J.H."/>
            <person name="Kang K.H."/>
            <person name="Oh T.K."/>
            <person name="Park Y.H."/>
        </authorList>
    </citation>
    <scope>NUCLEOTIDE SEQUENCE [LARGE SCALE GENOMIC DNA]</scope>
    <source>
        <strain evidence="2 3">KCTC 3788</strain>
    </source>
</reference>
<accession>A0A838CQ60</accession>
<dbReference type="NCBIfam" id="NF002805">
    <property type="entry name" value="PRK02947.1"/>
    <property type="match status" value="1"/>
</dbReference>
<evidence type="ECO:0000313" key="2">
    <source>
        <dbReference type="EMBL" id="MBA2174207.1"/>
    </source>
</evidence>
<dbReference type="RefSeq" id="WP_181471217.1">
    <property type="nucleotide sequence ID" value="NZ_JACEFG010000001.1"/>
</dbReference>
<evidence type="ECO:0000259" key="1">
    <source>
        <dbReference type="PROSITE" id="PS51464"/>
    </source>
</evidence>
<dbReference type="PANTHER" id="PTHR30390">
    <property type="entry name" value="SEDOHEPTULOSE 7-PHOSPHATE ISOMERASE / DNAA INITIATOR-ASSOCIATING FACTOR FOR REPLICATION INITIATION"/>
    <property type="match status" value="1"/>
</dbReference>
<dbReference type="EMBL" id="JACEFG010000001">
    <property type="protein sequence ID" value="MBA2174207.1"/>
    <property type="molecule type" value="Genomic_DNA"/>
</dbReference>
<gene>
    <name evidence="2" type="ORF">H0266_04740</name>
</gene>
<keyword evidence="3" id="KW-1185">Reference proteome</keyword>
<comment type="caution">
    <text evidence="2">The sequence shown here is derived from an EMBL/GenBank/DDBJ whole genome shotgun (WGS) entry which is preliminary data.</text>
</comment>
<organism evidence="2 3">
    <name type="scientific">Halobacillus locisalis</name>
    <dbReference type="NCBI Taxonomy" id="220753"/>
    <lineage>
        <taxon>Bacteria</taxon>
        <taxon>Bacillati</taxon>
        <taxon>Bacillota</taxon>
        <taxon>Bacilli</taxon>
        <taxon>Bacillales</taxon>
        <taxon>Bacillaceae</taxon>
        <taxon>Halobacillus</taxon>
    </lineage>
</organism>
<dbReference type="Gene3D" id="3.40.50.10490">
    <property type="entry name" value="Glucose-6-phosphate isomerase like protein, domain 1"/>
    <property type="match status" value="1"/>
</dbReference>
<dbReference type="CDD" id="cd05013">
    <property type="entry name" value="SIS_RpiR"/>
    <property type="match status" value="1"/>
</dbReference>
<evidence type="ECO:0000313" key="3">
    <source>
        <dbReference type="Proteomes" id="UP000571017"/>
    </source>
</evidence>
<proteinExistence type="predicted"/>
<dbReference type="SUPFAM" id="SSF53697">
    <property type="entry name" value="SIS domain"/>
    <property type="match status" value="1"/>
</dbReference>
<feature type="domain" description="SIS" evidence="1">
    <location>
        <begin position="29"/>
        <end position="191"/>
    </location>
</feature>
<dbReference type="Pfam" id="PF13580">
    <property type="entry name" value="SIS_2"/>
    <property type="match status" value="1"/>
</dbReference>
<protein>
    <submittedName>
        <fullName evidence="2">SIS domain-containing protein</fullName>
    </submittedName>
</protein>
<dbReference type="Proteomes" id="UP000571017">
    <property type="component" value="Unassembled WGS sequence"/>
</dbReference>
<dbReference type="PROSITE" id="PS51464">
    <property type="entry name" value="SIS"/>
    <property type="match status" value="1"/>
</dbReference>
<dbReference type="GO" id="GO:1901135">
    <property type="term" value="P:carbohydrate derivative metabolic process"/>
    <property type="evidence" value="ECO:0007669"/>
    <property type="project" value="InterPro"/>
</dbReference>
<sequence>MSYLNEVRKKMQEMEEKEQERLNVLSQLIADRLGSGGIIHLFGCGHSSLLAQDAYYRAGGLVPVRPILIEPLMLHQGGQCSSAFERKAGFVESYLMKEDIREGDVVIVISISGRNPAPIDAALYCLQKGADVIGVTSLDYAHTQTSRHPSGKRLEEVTDYVLDLPIPVGDATLRLEGLEQAFSPMSTVLGSALLQDLFSRTIKQLHQSGCEVPIFKSGNVDGSDEHNAKMAAAYKRISF</sequence>
<name>A0A838CQ60_9BACI</name>
<dbReference type="InterPro" id="IPR046348">
    <property type="entry name" value="SIS_dom_sf"/>
</dbReference>
<dbReference type="AlphaFoldDB" id="A0A838CQ60"/>